<comment type="subcellular location">
    <subcellularLocation>
        <location evidence="1">Endomembrane system</location>
        <topology evidence="1">Multi-pass membrane protein</topology>
    </subcellularLocation>
</comment>
<keyword evidence="4 5" id="KW-0472">Membrane</keyword>
<feature type="transmembrane region" description="Helical" evidence="5">
    <location>
        <begin position="319"/>
        <end position="336"/>
    </location>
</feature>
<evidence type="ECO:0000313" key="7">
    <source>
        <dbReference type="Proteomes" id="UP000314985"/>
    </source>
</evidence>
<evidence type="ECO:0000256" key="3">
    <source>
        <dbReference type="ARBA" id="ARBA00022989"/>
    </source>
</evidence>
<keyword evidence="3 5" id="KW-1133">Transmembrane helix</keyword>
<keyword evidence="2 5" id="KW-0812">Transmembrane</keyword>
<dbReference type="InterPro" id="IPR005828">
    <property type="entry name" value="MFS_sugar_transport-like"/>
</dbReference>
<dbReference type="SUPFAM" id="SSF103473">
    <property type="entry name" value="MFS general substrate transporter"/>
    <property type="match status" value="1"/>
</dbReference>
<evidence type="ECO:0000256" key="4">
    <source>
        <dbReference type="ARBA" id="ARBA00023136"/>
    </source>
</evidence>
<feature type="transmembrane region" description="Helical" evidence="5">
    <location>
        <begin position="348"/>
        <end position="369"/>
    </location>
</feature>
<organism evidence="6 7">
    <name type="scientific">Sus scrofa</name>
    <name type="common">Pig</name>
    <dbReference type="NCBI Taxonomy" id="9823"/>
    <lineage>
        <taxon>Eukaryota</taxon>
        <taxon>Metazoa</taxon>
        <taxon>Chordata</taxon>
        <taxon>Craniata</taxon>
        <taxon>Vertebrata</taxon>
        <taxon>Euteleostomi</taxon>
        <taxon>Mammalia</taxon>
        <taxon>Eutheria</taxon>
        <taxon>Laurasiatheria</taxon>
        <taxon>Artiodactyla</taxon>
        <taxon>Suina</taxon>
        <taxon>Suidae</taxon>
        <taxon>Sus</taxon>
    </lineage>
</organism>
<proteinExistence type="predicted"/>
<dbReference type="PANTHER" id="PTHR24064">
    <property type="entry name" value="SOLUTE CARRIER FAMILY 22 MEMBER"/>
    <property type="match status" value="1"/>
</dbReference>
<dbReference type="AlphaFoldDB" id="A0A4X1VE90"/>
<feature type="transmembrane region" description="Helical" evidence="5">
    <location>
        <begin position="239"/>
        <end position="257"/>
    </location>
</feature>
<dbReference type="Gene3D" id="1.20.1250.20">
    <property type="entry name" value="MFS general substrate transporter like domains"/>
    <property type="match status" value="1"/>
</dbReference>
<feature type="transmembrane region" description="Helical" evidence="5">
    <location>
        <begin position="12"/>
        <end position="33"/>
    </location>
</feature>
<dbReference type="InterPro" id="IPR036259">
    <property type="entry name" value="MFS_trans_sf"/>
</dbReference>
<reference evidence="6" key="2">
    <citation type="submission" date="2025-08" db="UniProtKB">
        <authorList>
            <consortium name="Ensembl"/>
        </authorList>
    </citation>
    <scope>IDENTIFICATION</scope>
</reference>
<evidence type="ECO:0000313" key="6">
    <source>
        <dbReference type="Ensembl" id="ENSSSCP00070039051.1"/>
    </source>
</evidence>
<accession>A0A4X1VE90</accession>
<dbReference type="GO" id="GO:0016020">
    <property type="term" value="C:membrane"/>
    <property type="evidence" value="ECO:0007669"/>
    <property type="project" value="InterPro"/>
</dbReference>
<dbReference type="Pfam" id="PF00083">
    <property type="entry name" value="Sugar_tr"/>
    <property type="match status" value="1"/>
</dbReference>
<name>A0A4X1VE90_PIG</name>
<dbReference type="Proteomes" id="UP000314985">
    <property type="component" value="Chromosome 2"/>
</dbReference>
<evidence type="ECO:0008006" key="8">
    <source>
        <dbReference type="Google" id="ProtNLM"/>
    </source>
</evidence>
<evidence type="ECO:0000256" key="5">
    <source>
        <dbReference type="SAM" id="Phobius"/>
    </source>
</evidence>
<evidence type="ECO:0000256" key="1">
    <source>
        <dbReference type="ARBA" id="ARBA00004127"/>
    </source>
</evidence>
<dbReference type="GO" id="GO:0022857">
    <property type="term" value="F:transmembrane transporter activity"/>
    <property type="evidence" value="ECO:0007669"/>
    <property type="project" value="InterPro"/>
</dbReference>
<dbReference type="GO" id="GO:0012505">
    <property type="term" value="C:endomembrane system"/>
    <property type="evidence" value="ECO:0007669"/>
    <property type="project" value="UniProtKB-SubCell"/>
</dbReference>
<feature type="transmembrane region" description="Helical" evidence="5">
    <location>
        <begin position="128"/>
        <end position="147"/>
    </location>
</feature>
<dbReference type="Ensembl" id="ENSSSCT00070046285.1">
    <property type="protein sequence ID" value="ENSSSCP00070039051.1"/>
    <property type="gene ID" value="ENSSSCG00070023212.1"/>
</dbReference>
<feature type="transmembrane region" description="Helical" evidence="5">
    <location>
        <begin position="159"/>
        <end position="179"/>
    </location>
</feature>
<evidence type="ECO:0000256" key="2">
    <source>
        <dbReference type="ARBA" id="ARBA00022692"/>
    </source>
</evidence>
<protein>
    <recommendedName>
        <fullName evidence="8">Solute carrier family 22 member 11</fullName>
    </recommendedName>
</protein>
<reference evidence="6 7" key="1">
    <citation type="submission" date="2017-08" db="EMBL/GenBank/DDBJ databases">
        <title>USMARCv1.0.</title>
        <authorList>
            <person name="Hannum G.I."/>
            <person name="Koren S."/>
            <person name="Schroeder S.G."/>
            <person name="Chin S.C."/>
            <person name="Nonneman D.J."/>
            <person name="Becker S.A."/>
            <person name="Rosen B.D."/>
            <person name="Bickhart D.M."/>
            <person name="Putnam N.H."/>
            <person name="Green R.E."/>
            <person name="Tuggle C.K."/>
            <person name="Liu H."/>
            <person name="Rohrer G.A."/>
            <person name="Warr A."/>
            <person name="Hall R."/>
            <person name="Kim K."/>
            <person name="Hume D.A."/>
            <person name="Talbot R."/>
            <person name="Chow W."/>
            <person name="Howe K."/>
            <person name="Schwartz A.S."/>
            <person name="Watson M."/>
            <person name="Archibald A.L."/>
            <person name="Phillippy A.M."/>
            <person name="Smith T.P.L."/>
        </authorList>
    </citation>
    <scope>NUCLEOTIDE SEQUENCE [LARGE SCALE GENOMIC DNA]</scope>
</reference>
<sequence>MAFTELLEQTGAGGLFQALQALTLLLLSIWMPFLMLAENFSAGHRCWAPLLDNGSEVSTHLTPEALLAVSIPPGLNQEPHQCLHFRQPQCEAATEPCVDGWVSDRSEFTSTIVTEWDLVCAHQGLKPLGQPIFMAGTIAGSIVLGLLSHRLGRKPKLSWCCLQVAVATISTIVAPNFLVYCGLRFLSSVGWSGLLLTSTMLSESLDHPAVTVTMMACSYGVGQMALGATAFALRDWRPIQLAVSVPFFVIFLISWWLPESARRLIIMGKLDQALQELKKVAKINGAAQEMAKKMKKEKKSNNATNIITSAAAFQRSTNLPSLSLPLFCFNLSYYGLVLDLQKLGRDIFLLQVFFGAVDFLAQATMAFLLRFFGCRTILASSLAIPTTVTPHPVVCPDLQALRMALAVLGKACFAVSLTCLMIYKLELLPTVLRLPAFGESTGVCDEPLIRMTHQVLPLLPFLAYGILPTVASLIVLFLPETQGLPLPDTIQDLENQEGQEEGTHCQYQK</sequence>
<feature type="transmembrane region" description="Helical" evidence="5">
    <location>
        <begin position="458"/>
        <end position="478"/>
    </location>
</feature>